<reference evidence="7" key="1">
    <citation type="submission" date="2016-02" db="EMBL/GenBank/DDBJ databases">
        <authorList>
            <person name="Rodrigo-Torres Lidia"/>
            <person name="Arahal R.David."/>
        </authorList>
    </citation>
    <scope>NUCLEOTIDE SEQUENCE [LARGE SCALE GENOMIC DNA]</scope>
    <source>
        <strain evidence="7">CECT 8713</strain>
    </source>
</reference>
<keyword evidence="4 5" id="KW-0975">Bacterial flagellum</keyword>
<dbReference type="Pfam" id="PF02049">
    <property type="entry name" value="FliE"/>
    <property type="match status" value="1"/>
</dbReference>
<keyword evidence="6" id="KW-0969">Cilium</keyword>
<dbReference type="AlphaFoldDB" id="A0A128FHP4"/>
<dbReference type="GO" id="GO:0071973">
    <property type="term" value="P:bacterial-type flagellum-dependent cell motility"/>
    <property type="evidence" value="ECO:0007669"/>
    <property type="project" value="InterPro"/>
</dbReference>
<dbReference type="GO" id="GO:0003774">
    <property type="term" value="F:cytoskeletal motor activity"/>
    <property type="evidence" value="ECO:0007669"/>
    <property type="project" value="InterPro"/>
</dbReference>
<dbReference type="OrthoDB" id="8909229at2"/>
<comment type="subcellular location">
    <subcellularLocation>
        <location evidence="1 5">Bacterial flagellum basal body</location>
    </subcellularLocation>
</comment>
<dbReference type="GO" id="GO:0005198">
    <property type="term" value="F:structural molecule activity"/>
    <property type="evidence" value="ECO:0007669"/>
    <property type="project" value="UniProtKB-UniRule"/>
</dbReference>
<comment type="similarity">
    <text evidence="2 5">Belongs to the FliE family.</text>
</comment>
<evidence type="ECO:0000256" key="3">
    <source>
        <dbReference type="ARBA" id="ARBA00018024"/>
    </source>
</evidence>
<accession>A0A128FHP4</accession>
<evidence type="ECO:0000256" key="1">
    <source>
        <dbReference type="ARBA" id="ARBA00004117"/>
    </source>
</evidence>
<dbReference type="NCBIfam" id="TIGR00205">
    <property type="entry name" value="fliE"/>
    <property type="match status" value="1"/>
</dbReference>
<organism evidence="6 7">
    <name type="scientific">Grimontia marina</name>
    <dbReference type="NCBI Taxonomy" id="646534"/>
    <lineage>
        <taxon>Bacteria</taxon>
        <taxon>Pseudomonadati</taxon>
        <taxon>Pseudomonadota</taxon>
        <taxon>Gammaproteobacteria</taxon>
        <taxon>Vibrionales</taxon>
        <taxon>Vibrionaceae</taxon>
        <taxon>Grimontia</taxon>
    </lineage>
</organism>
<dbReference type="Proteomes" id="UP000073601">
    <property type="component" value="Unassembled WGS sequence"/>
</dbReference>
<evidence type="ECO:0000256" key="5">
    <source>
        <dbReference type="HAMAP-Rule" id="MF_00724"/>
    </source>
</evidence>
<keyword evidence="7" id="KW-1185">Reference proteome</keyword>
<gene>
    <name evidence="6" type="primary">fliE_2</name>
    <name evidence="5" type="synonym">fliE</name>
    <name evidence="6" type="ORF">GMA8713_04058</name>
</gene>
<dbReference type="InterPro" id="IPR001624">
    <property type="entry name" value="FliE"/>
</dbReference>
<evidence type="ECO:0000313" key="6">
    <source>
        <dbReference type="EMBL" id="CZF86025.1"/>
    </source>
</evidence>
<sequence length="122" mass="13249">MSNQSINNAMSAEQLMLTKMDAMRVQAQPDFVVSANPMDVKAIEKGTNQPLSFSQAVTNVLDLVNQHQSVASQKMTAVELGQSDDLVGAMVASQKASLSFNALMQVRNKVVTSFEDIMKMPV</sequence>
<name>A0A128FHP4_9GAMM</name>
<evidence type="ECO:0000256" key="2">
    <source>
        <dbReference type="ARBA" id="ARBA00009272"/>
    </source>
</evidence>
<dbReference type="EMBL" id="FIZY01000050">
    <property type="protein sequence ID" value="CZF86025.1"/>
    <property type="molecule type" value="Genomic_DNA"/>
</dbReference>
<protein>
    <recommendedName>
        <fullName evidence="3 5">Flagellar hook-basal body complex protein FliE</fullName>
    </recommendedName>
</protein>
<dbReference type="PANTHER" id="PTHR34653:SF1">
    <property type="entry name" value="FLAGELLAR HOOK-BASAL BODY COMPLEX PROTEIN FLIE"/>
    <property type="match status" value="1"/>
</dbReference>
<dbReference type="PRINTS" id="PR01006">
    <property type="entry name" value="FLGHOOKFLIE"/>
</dbReference>
<dbReference type="RefSeq" id="WP_062713590.1">
    <property type="nucleotide sequence ID" value="NZ_CAWRCI010000050.1"/>
</dbReference>
<evidence type="ECO:0000313" key="7">
    <source>
        <dbReference type="Proteomes" id="UP000073601"/>
    </source>
</evidence>
<keyword evidence="6" id="KW-0966">Cell projection</keyword>
<dbReference type="GO" id="GO:0009425">
    <property type="term" value="C:bacterial-type flagellum basal body"/>
    <property type="evidence" value="ECO:0007669"/>
    <property type="project" value="UniProtKB-SubCell"/>
</dbReference>
<evidence type="ECO:0000256" key="4">
    <source>
        <dbReference type="ARBA" id="ARBA00023143"/>
    </source>
</evidence>
<proteinExistence type="inferred from homology"/>
<keyword evidence="6" id="KW-0282">Flagellum</keyword>
<dbReference type="HAMAP" id="MF_00724">
    <property type="entry name" value="FliE"/>
    <property type="match status" value="1"/>
</dbReference>
<dbReference type="PANTHER" id="PTHR34653">
    <property type="match status" value="1"/>
</dbReference>